<gene>
    <name evidence="4" type="ORF">PMEA_00025240</name>
</gene>
<dbReference type="GO" id="GO:0007005">
    <property type="term" value="P:mitochondrion organization"/>
    <property type="evidence" value="ECO:0007669"/>
    <property type="project" value="InterPro"/>
</dbReference>
<dbReference type="Proteomes" id="UP001159428">
    <property type="component" value="Unassembled WGS sequence"/>
</dbReference>
<dbReference type="InterPro" id="IPR055304">
    <property type="entry name" value="CHCHD2/10-like"/>
</dbReference>
<keyword evidence="1" id="KW-1015">Disulfide bond</keyword>
<feature type="region of interest" description="Disordered" evidence="2">
    <location>
        <begin position="1"/>
        <end position="54"/>
    </location>
</feature>
<evidence type="ECO:0000313" key="5">
    <source>
        <dbReference type="Proteomes" id="UP001159428"/>
    </source>
</evidence>
<evidence type="ECO:0000259" key="3">
    <source>
        <dbReference type="Pfam" id="PF06747"/>
    </source>
</evidence>
<evidence type="ECO:0000256" key="1">
    <source>
        <dbReference type="ARBA" id="ARBA00023157"/>
    </source>
</evidence>
<feature type="compositionally biased region" description="Low complexity" evidence="2">
    <location>
        <begin position="217"/>
        <end position="226"/>
    </location>
</feature>
<dbReference type="GO" id="GO:0005739">
    <property type="term" value="C:mitochondrion"/>
    <property type="evidence" value="ECO:0007669"/>
    <property type="project" value="TreeGrafter"/>
</dbReference>
<dbReference type="PANTHER" id="PTHR13523">
    <property type="entry name" value="COILED-COIL-HELIX-COILED-COIL-HELIX DOMAIN CONTAINING 2/NUR77"/>
    <property type="match status" value="1"/>
</dbReference>
<feature type="region of interest" description="Disordered" evidence="2">
    <location>
        <begin position="215"/>
        <end position="237"/>
    </location>
</feature>
<evidence type="ECO:0000313" key="4">
    <source>
        <dbReference type="EMBL" id="CAH3151523.1"/>
    </source>
</evidence>
<keyword evidence="5" id="KW-1185">Reference proteome</keyword>
<protein>
    <recommendedName>
        <fullName evidence="3">CHCH domain-containing protein</fullName>
    </recommendedName>
</protein>
<organism evidence="4 5">
    <name type="scientific">Pocillopora meandrina</name>
    <dbReference type="NCBI Taxonomy" id="46732"/>
    <lineage>
        <taxon>Eukaryota</taxon>
        <taxon>Metazoa</taxon>
        <taxon>Cnidaria</taxon>
        <taxon>Anthozoa</taxon>
        <taxon>Hexacorallia</taxon>
        <taxon>Scleractinia</taxon>
        <taxon>Astrocoeniina</taxon>
        <taxon>Pocilloporidae</taxon>
        <taxon>Pocillopora</taxon>
    </lineage>
</organism>
<dbReference type="AlphaFoldDB" id="A0AAU9XN35"/>
<feature type="domain" description="CHCH" evidence="3">
    <location>
        <begin position="116"/>
        <end position="148"/>
    </location>
</feature>
<feature type="compositionally biased region" description="Polar residues" evidence="2">
    <location>
        <begin position="39"/>
        <end position="50"/>
    </location>
</feature>
<dbReference type="GO" id="GO:0005634">
    <property type="term" value="C:nucleus"/>
    <property type="evidence" value="ECO:0007669"/>
    <property type="project" value="TreeGrafter"/>
</dbReference>
<name>A0AAU9XN35_9CNID</name>
<sequence length="342" mass="36648">MPRGGRRSSGRSSPMFGKASAPPRAPPRPVSSVPANRPASSVAQPASPQQPGLFGQMASTAAGVAIGSTVGHAIGGALFGGHVGGSEQPAGYQQDMAAAPYQSYSTPQQQGLGGPCQYELQQFVECAQNQGDITLCQGFNDVLRECKLRNGEECLAFPEKNYHCGCLCSCPDVKTSKIHCCDHWLFLITQQILFLAIKGAWMLVKRYLTVMPRAQRRSSQGSSKQSPTVPEKRSSPNLAQLESKPLGLFGQMASTAAGVAVGSVVGNAASEALLGTRGGTESKQQHYDLQQQNHEPCRYELQQFVECAQNQAEITLCKDFSEALKHCKQANSECCTLFQSFS</sequence>
<dbReference type="PANTHER" id="PTHR13523:SF2">
    <property type="entry name" value="COILED-COIL-HELIX-COILED-COIL-HELIX DOMAIN CONTAINING 2, ISOFORM A-RELATED"/>
    <property type="match status" value="1"/>
</dbReference>
<accession>A0AAU9XN35</accession>
<dbReference type="EMBL" id="CALNXJ010000049">
    <property type="protein sequence ID" value="CAH3151523.1"/>
    <property type="molecule type" value="Genomic_DNA"/>
</dbReference>
<evidence type="ECO:0000256" key="2">
    <source>
        <dbReference type="SAM" id="MobiDB-lite"/>
    </source>
</evidence>
<proteinExistence type="predicted"/>
<comment type="caution">
    <text evidence="4">The sequence shown here is derived from an EMBL/GenBank/DDBJ whole genome shotgun (WGS) entry which is preliminary data.</text>
</comment>
<dbReference type="Pfam" id="PF06747">
    <property type="entry name" value="CHCH"/>
    <property type="match status" value="1"/>
</dbReference>
<reference evidence="4 5" key="1">
    <citation type="submission" date="2022-05" db="EMBL/GenBank/DDBJ databases">
        <authorList>
            <consortium name="Genoscope - CEA"/>
            <person name="William W."/>
        </authorList>
    </citation>
    <scope>NUCLEOTIDE SEQUENCE [LARGE SCALE GENOMIC DNA]</scope>
</reference>
<dbReference type="InterPro" id="IPR010625">
    <property type="entry name" value="CHCH"/>
</dbReference>